<evidence type="ECO:0000256" key="4">
    <source>
        <dbReference type="ARBA" id="ARBA00023163"/>
    </source>
</evidence>
<dbReference type="PROSITE" id="PS00622">
    <property type="entry name" value="HTH_LUXR_1"/>
    <property type="match status" value="1"/>
</dbReference>
<dbReference type="InterPro" id="IPR011006">
    <property type="entry name" value="CheY-like_superfamily"/>
</dbReference>
<evidence type="ECO:0000259" key="8">
    <source>
        <dbReference type="PROSITE" id="PS50110"/>
    </source>
</evidence>
<evidence type="ECO:0000256" key="2">
    <source>
        <dbReference type="ARBA" id="ARBA00023015"/>
    </source>
</evidence>
<dbReference type="AlphaFoldDB" id="A0A1H8IS29"/>
<dbReference type="CDD" id="cd17535">
    <property type="entry name" value="REC_NarL-like"/>
    <property type="match status" value="1"/>
</dbReference>
<evidence type="ECO:0000256" key="3">
    <source>
        <dbReference type="ARBA" id="ARBA00023125"/>
    </source>
</evidence>
<dbReference type="InterPro" id="IPR000792">
    <property type="entry name" value="Tscrpt_reg_LuxR_C"/>
</dbReference>
<dbReference type="SMART" id="SM00421">
    <property type="entry name" value="HTH_LUXR"/>
    <property type="match status" value="1"/>
</dbReference>
<evidence type="ECO:0000313" key="10">
    <source>
        <dbReference type="Proteomes" id="UP000181951"/>
    </source>
</evidence>
<feature type="region of interest" description="Disordered" evidence="6">
    <location>
        <begin position="1"/>
        <end position="20"/>
    </location>
</feature>
<evidence type="ECO:0000256" key="5">
    <source>
        <dbReference type="PROSITE-ProRule" id="PRU00169"/>
    </source>
</evidence>
<dbReference type="Proteomes" id="UP000181951">
    <property type="component" value="Unassembled WGS sequence"/>
</dbReference>
<dbReference type="PROSITE" id="PS50043">
    <property type="entry name" value="HTH_LUXR_2"/>
    <property type="match status" value="1"/>
</dbReference>
<dbReference type="InterPro" id="IPR016032">
    <property type="entry name" value="Sig_transdc_resp-reg_C-effctor"/>
</dbReference>
<dbReference type="STRING" id="310780.SAMN05216267_1008218"/>
<dbReference type="SUPFAM" id="SSF46894">
    <property type="entry name" value="C-terminal effector domain of the bipartite response regulators"/>
    <property type="match status" value="1"/>
</dbReference>
<dbReference type="PROSITE" id="PS50110">
    <property type="entry name" value="RESPONSE_REGULATORY"/>
    <property type="match status" value="1"/>
</dbReference>
<dbReference type="Pfam" id="PF00072">
    <property type="entry name" value="Response_reg"/>
    <property type="match status" value="1"/>
</dbReference>
<feature type="compositionally biased region" description="Low complexity" evidence="6">
    <location>
        <begin position="1"/>
        <end position="12"/>
    </location>
</feature>
<proteinExistence type="predicted"/>
<evidence type="ECO:0000256" key="6">
    <source>
        <dbReference type="SAM" id="MobiDB-lite"/>
    </source>
</evidence>
<dbReference type="InterPro" id="IPR001789">
    <property type="entry name" value="Sig_transdc_resp-reg_receiver"/>
</dbReference>
<evidence type="ECO:0000259" key="7">
    <source>
        <dbReference type="PROSITE" id="PS50043"/>
    </source>
</evidence>
<feature type="modified residue" description="4-aspartylphosphate" evidence="5">
    <location>
        <position position="76"/>
    </location>
</feature>
<gene>
    <name evidence="9" type="ORF">SAMN05216267_1008218</name>
</gene>
<dbReference type="Pfam" id="PF00196">
    <property type="entry name" value="GerE"/>
    <property type="match status" value="1"/>
</dbReference>
<sequence length="246" mass="25572">MAGPGADAPAGPADRDPAARTGPLRVLLADDQALMRGALRMLVESEPDMEVVGEAVDGAEAVALTRAHRPDVVLMDIRMPGTDGIAASREITGDPALAGTAVLVLTTFEADEYVVRAITAGAAGFLGKGAEPYELLGAIRTVARGEALLSPAATKSLIARFVAQQRGGDGGERAVPGLETLTVREREVLVEVACGLSNDAIAERLGVSPLTVKTHINHTMAKLAARDRAQLVVAAYESGLVRPQPW</sequence>
<dbReference type="GO" id="GO:0003677">
    <property type="term" value="F:DNA binding"/>
    <property type="evidence" value="ECO:0007669"/>
    <property type="project" value="UniProtKB-KW"/>
</dbReference>
<keyword evidence="1 5" id="KW-0597">Phosphoprotein</keyword>
<dbReference type="Gene3D" id="3.40.50.2300">
    <property type="match status" value="1"/>
</dbReference>
<evidence type="ECO:0000256" key="1">
    <source>
        <dbReference type="ARBA" id="ARBA00022553"/>
    </source>
</evidence>
<dbReference type="PANTHER" id="PTHR43214">
    <property type="entry name" value="TWO-COMPONENT RESPONSE REGULATOR"/>
    <property type="match status" value="1"/>
</dbReference>
<keyword evidence="2" id="KW-0805">Transcription regulation</keyword>
<dbReference type="SUPFAM" id="SSF52172">
    <property type="entry name" value="CheY-like"/>
    <property type="match status" value="1"/>
</dbReference>
<dbReference type="GO" id="GO:0000160">
    <property type="term" value="P:phosphorelay signal transduction system"/>
    <property type="evidence" value="ECO:0007669"/>
    <property type="project" value="InterPro"/>
</dbReference>
<reference evidence="9 10" key="1">
    <citation type="submission" date="2016-10" db="EMBL/GenBank/DDBJ databases">
        <authorList>
            <person name="de Groot N.N."/>
        </authorList>
    </citation>
    <scope>NUCLEOTIDE SEQUENCE [LARGE SCALE GENOMIC DNA]</scope>
    <source>
        <strain evidence="9 10">CGMCC 4.2026</strain>
    </source>
</reference>
<dbReference type="InterPro" id="IPR058245">
    <property type="entry name" value="NreC/VraR/RcsB-like_REC"/>
</dbReference>
<keyword evidence="10" id="KW-1185">Reference proteome</keyword>
<dbReference type="SMART" id="SM00448">
    <property type="entry name" value="REC"/>
    <property type="match status" value="1"/>
</dbReference>
<accession>A0A1H8IS29</accession>
<dbReference type="EMBL" id="FODD01000008">
    <property type="protein sequence ID" value="SEN70915.1"/>
    <property type="molecule type" value="Genomic_DNA"/>
</dbReference>
<dbReference type="PRINTS" id="PR00038">
    <property type="entry name" value="HTHLUXR"/>
</dbReference>
<keyword evidence="3" id="KW-0238">DNA-binding</keyword>
<dbReference type="CDD" id="cd06170">
    <property type="entry name" value="LuxR_C_like"/>
    <property type="match status" value="1"/>
</dbReference>
<dbReference type="OrthoDB" id="9808843at2"/>
<protein>
    <submittedName>
        <fullName evidence="9">Two component transcriptional regulator, LuxR family</fullName>
    </submittedName>
</protein>
<dbReference type="PANTHER" id="PTHR43214:SF24">
    <property type="entry name" value="TRANSCRIPTIONAL REGULATORY PROTEIN NARL-RELATED"/>
    <property type="match status" value="1"/>
</dbReference>
<dbReference type="GO" id="GO:0006355">
    <property type="term" value="P:regulation of DNA-templated transcription"/>
    <property type="evidence" value="ECO:0007669"/>
    <property type="project" value="InterPro"/>
</dbReference>
<dbReference type="InterPro" id="IPR039420">
    <property type="entry name" value="WalR-like"/>
</dbReference>
<feature type="domain" description="Response regulatory" evidence="8">
    <location>
        <begin position="25"/>
        <end position="143"/>
    </location>
</feature>
<name>A0A1H8IS29_9ACTN</name>
<feature type="domain" description="HTH luxR-type" evidence="7">
    <location>
        <begin position="174"/>
        <end position="239"/>
    </location>
</feature>
<evidence type="ECO:0000313" key="9">
    <source>
        <dbReference type="EMBL" id="SEN70915.1"/>
    </source>
</evidence>
<organism evidence="9 10">
    <name type="scientific">Actinacidiphila rubida</name>
    <dbReference type="NCBI Taxonomy" id="310780"/>
    <lineage>
        <taxon>Bacteria</taxon>
        <taxon>Bacillati</taxon>
        <taxon>Actinomycetota</taxon>
        <taxon>Actinomycetes</taxon>
        <taxon>Kitasatosporales</taxon>
        <taxon>Streptomycetaceae</taxon>
        <taxon>Actinacidiphila</taxon>
    </lineage>
</organism>
<dbReference type="RefSeq" id="WP_079176009.1">
    <property type="nucleotide sequence ID" value="NZ_FODD01000008.1"/>
</dbReference>
<keyword evidence="4" id="KW-0804">Transcription</keyword>